<sequence length="13" mass="1617">MELTQHRFCCHVL</sequence>
<organism evidence="1 2">
    <name type="scientific">Trifolium medium</name>
    <dbReference type="NCBI Taxonomy" id="97028"/>
    <lineage>
        <taxon>Eukaryota</taxon>
        <taxon>Viridiplantae</taxon>
        <taxon>Streptophyta</taxon>
        <taxon>Embryophyta</taxon>
        <taxon>Tracheophyta</taxon>
        <taxon>Spermatophyta</taxon>
        <taxon>Magnoliopsida</taxon>
        <taxon>eudicotyledons</taxon>
        <taxon>Gunneridae</taxon>
        <taxon>Pentapetalae</taxon>
        <taxon>rosids</taxon>
        <taxon>fabids</taxon>
        <taxon>Fabales</taxon>
        <taxon>Fabaceae</taxon>
        <taxon>Papilionoideae</taxon>
        <taxon>50 kb inversion clade</taxon>
        <taxon>NPAAA clade</taxon>
        <taxon>Hologalegina</taxon>
        <taxon>IRL clade</taxon>
        <taxon>Trifolieae</taxon>
        <taxon>Trifolium</taxon>
    </lineage>
</organism>
<accession>A0A392VQF0</accession>
<name>A0A392VQF0_9FABA</name>
<keyword evidence="2" id="KW-1185">Reference proteome</keyword>
<reference evidence="1 2" key="1">
    <citation type="journal article" date="2018" name="Front. Plant Sci.">
        <title>Red Clover (Trifolium pratense) and Zigzag Clover (T. medium) - A Picture of Genomic Similarities and Differences.</title>
        <authorList>
            <person name="Dluhosova J."/>
            <person name="Istvanek J."/>
            <person name="Nedelnik J."/>
            <person name="Repkova J."/>
        </authorList>
    </citation>
    <scope>NUCLEOTIDE SEQUENCE [LARGE SCALE GENOMIC DNA]</scope>
    <source>
        <strain evidence="2">cv. 10/8</strain>
        <tissue evidence="1">Leaf</tissue>
    </source>
</reference>
<evidence type="ECO:0000313" key="1">
    <source>
        <dbReference type="EMBL" id="MCI89682.1"/>
    </source>
</evidence>
<evidence type="ECO:0000313" key="2">
    <source>
        <dbReference type="Proteomes" id="UP000265520"/>
    </source>
</evidence>
<proteinExistence type="predicted"/>
<dbReference type="Proteomes" id="UP000265520">
    <property type="component" value="Unassembled WGS sequence"/>
</dbReference>
<dbReference type="EMBL" id="LXQA011225353">
    <property type="protein sequence ID" value="MCI89682.1"/>
    <property type="molecule type" value="Genomic_DNA"/>
</dbReference>
<protein>
    <submittedName>
        <fullName evidence="1">Uncharacterized protein</fullName>
    </submittedName>
</protein>
<comment type="caution">
    <text evidence="1">The sequence shown here is derived from an EMBL/GenBank/DDBJ whole genome shotgun (WGS) entry which is preliminary data.</text>
</comment>
<feature type="non-terminal residue" evidence="1">
    <location>
        <position position="13"/>
    </location>
</feature>